<feature type="transmembrane region" description="Helical" evidence="1">
    <location>
        <begin position="20"/>
        <end position="39"/>
    </location>
</feature>
<name>A0AAP0X166_LIQFO</name>
<evidence type="ECO:0000256" key="1">
    <source>
        <dbReference type="SAM" id="Phobius"/>
    </source>
</evidence>
<comment type="caution">
    <text evidence="2">The sequence shown here is derived from an EMBL/GenBank/DDBJ whole genome shotgun (WGS) entry which is preliminary data.</text>
</comment>
<evidence type="ECO:0000313" key="2">
    <source>
        <dbReference type="EMBL" id="KAK9288834.1"/>
    </source>
</evidence>
<sequence>MVMRWLHTTRLKPHYGSLTIFIDPPGIISIVSNSLFFVIQHRAHESEGFGSFDDSGPIFDISGTELSRKDSISSGQGDVDIPETARTLELLMDRAFWASPELRQVAAKPPGNLLANIPTPTPVRQGTRPQVSVVGVVGVVEEELTRRRWSSRRRCRDLRRRC</sequence>
<keyword evidence="1" id="KW-1133">Transmembrane helix</keyword>
<gene>
    <name evidence="2" type="ORF">L1049_017299</name>
</gene>
<organism evidence="2 3">
    <name type="scientific">Liquidambar formosana</name>
    <name type="common">Formosan gum</name>
    <dbReference type="NCBI Taxonomy" id="63359"/>
    <lineage>
        <taxon>Eukaryota</taxon>
        <taxon>Viridiplantae</taxon>
        <taxon>Streptophyta</taxon>
        <taxon>Embryophyta</taxon>
        <taxon>Tracheophyta</taxon>
        <taxon>Spermatophyta</taxon>
        <taxon>Magnoliopsida</taxon>
        <taxon>eudicotyledons</taxon>
        <taxon>Gunneridae</taxon>
        <taxon>Pentapetalae</taxon>
        <taxon>Saxifragales</taxon>
        <taxon>Altingiaceae</taxon>
        <taxon>Liquidambar</taxon>
    </lineage>
</organism>
<dbReference type="Proteomes" id="UP001415857">
    <property type="component" value="Unassembled WGS sequence"/>
</dbReference>
<keyword evidence="1" id="KW-0812">Transmembrane</keyword>
<reference evidence="2 3" key="1">
    <citation type="journal article" date="2024" name="Plant J.">
        <title>Genome sequences and population genomics reveal climatic adaptation and genomic divergence between two closely related sweetgum species.</title>
        <authorList>
            <person name="Xu W.Q."/>
            <person name="Ren C.Q."/>
            <person name="Zhang X.Y."/>
            <person name="Comes H.P."/>
            <person name="Liu X.H."/>
            <person name="Li Y.G."/>
            <person name="Kettle C.J."/>
            <person name="Jalonen R."/>
            <person name="Gaisberger H."/>
            <person name="Ma Y.Z."/>
            <person name="Qiu Y.X."/>
        </authorList>
    </citation>
    <scope>NUCLEOTIDE SEQUENCE [LARGE SCALE GENOMIC DNA]</scope>
    <source>
        <strain evidence="2">Hangzhou</strain>
    </source>
</reference>
<keyword evidence="1" id="KW-0472">Membrane</keyword>
<keyword evidence="3" id="KW-1185">Reference proteome</keyword>
<evidence type="ECO:0000313" key="3">
    <source>
        <dbReference type="Proteomes" id="UP001415857"/>
    </source>
</evidence>
<proteinExistence type="predicted"/>
<accession>A0AAP0X166</accession>
<protein>
    <submittedName>
        <fullName evidence="2">Uncharacterized protein</fullName>
    </submittedName>
</protein>
<dbReference type="EMBL" id="JBBPBK010000003">
    <property type="protein sequence ID" value="KAK9288834.1"/>
    <property type="molecule type" value="Genomic_DNA"/>
</dbReference>
<dbReference type="AlphaFoldDB" id="A0AAP0X166"/>